<dbReference type="InterPro" id="IPR013783">
    <property type="entry name" value="Ig-like_fold"/>
</dbReference>
<dbReference type="Pfam" id="PF13585">
    <property type="entry name" value="CHU_C"/>
    <property type="match status" value="1"/>
</dbReference>
<organism evidence="2 3">
    <name type="scientific">Cyclobacterium amurskyense</name>
    <dbReference type="NCBI Taxonomy" id="320787"/>
    <lineage>
        <taxon>Bacteria</taxon>
        <taxon>Pseudomonadati</taxon>
        <taxon>Bacteroidota</taxon>
        <taxon>Cytophagia</taxon>
        <taxon>Cytophagales</taxon>
        <taxon>Cyclobacteriaceae</taxon>
        <taxon>Cyclobacterium</taxon>
    </lineage>
</organism>
<dbReference type="EMBL" id="CP012040">
    <property type="protein sequence ID" value="AKP49838.1"/>
    <property type="molecule type" value="Genomic_DNA"/>
</dbReference>
<accession>A0A0H4PAP9</accession>
<dbReference type="InterPro" id="IPR047589">
    <property type="entry name" value="DUF11_rpt"/>
</dbReference>
<sequence>MKVQKLDISHLKFVILLFSLLIGISFSSSLWAQSSTTLELEKQNPSCSGNGSITALLVNVDNSGNLAYNLYLLPGGDLLSTNQNGIFEELEAGTYSITANYTSEGNPKEISSEITLLTAFEPLSFTVISNNLCNSDLGRIEVDVHQGNPATYQLQGPTPRAAQESPVFEDLSAGTYTIIVTDNCGDRLSQSFEIQKAEFLIDSEFQQFENELKSCGVISVGHQLNSIGSDISYPLQVKYLIYTPGGDTEEVNIVIATGSSSENIFFADLPFFHDQAYTYDIKITDNCGQTTALEGNTINRKLSISNDLLWGAGLCGRRRLSVKPSNFTAPFTINFTDFPAGFDPVSFNSQYPGPFDEENVFFGSTELPIPAGNYAFTLVDACGNSASIEKELLEKLSGPGATVYKGCGVDLGSVQLNSFDFEFTKVELTKAPNSYTEPVPADVSQNISVSIDPRRFFMGGLPAGDYEFTSYTSCGTTHLTKVTIEGVAVTENQIDVVENCGAFNLFLKHNDNLNSNQAAIFGIQKLDPISGEWTHPGTGKVYNPSDELSNENAVLLTNGASNINLNYSGKLRLLKSYRVWKNGKDMILNRPQTTYCIETLKSFEIKEKSTFSSINTFKCSGDSYEMSVNASGYPPITYKIVEKDGLQFVVDNGEDPLFTGLESGKYKLQLEDACGNLTNSTVQVRGENLPKITPVNLCEGENGALLIKNLDFLQFEWYKGGSPETILSTGPRLEFSPFNLATDAGTYYVRISDTNPESCVNRTLEFRIDESSLNPEPGEGQEVNLCKGEIVNLFDFLDGPFDNYGTWSEASESGGLIENTWSSSEVTPGTYTFDYTITGICSGEKTSTVTINLEDVPDAPIGNPIQEFCSPGEYTLADLGVEGSNIEWHLSPLGEAILPANTSLQNGMSYYASQNNGTCFSNERLAVKVFVYPEVENNTISGDQTLFQMESPEIIIGSTHQGGSGDFTYTWEKKSNSSDWEVINGAEEKDYSPLPLLETTSYRRTVSDNTCGGFVSNIVTKTVQVAPIIATNDVFGPFKNYQTYLLPSILLNDSLKSKPLLPEEVNISILSIRDTGGNSIQLDYQLDENGSLSLPEDILPETYTIQYSICQKEVPGNCSEATVTFEVLGISLEAEKKIDRTQALPGEIVNYSITIKNTSLFALENIVLTEILPEELMILSSTPLLENNNTWKIPALAPEEITLFSLSIMPTTDGNFTNEINIAVENYNQTIASEELQVRPKMVDMYIQKSSASSPVNDGNTFEYQITVGNNGPDPADNIKIVDFLPDELKYLSASLSSDGLFSSPIFSQEGKLLIWEVAQFPVGATFQINLLVTAIKDGRINNRAEVSADGEDVKPENNTSIETKTILPLFIPNVIKPDGDGRNETFVIRASHRFERVELSLYNRWGDIVYTSSDYQNNWYAQGLLAGTYYYQITGISFDKKEQQYKGWVQVIK</sequence>
<dbReference type="InterPro" id="IPR001434">
    <property type="entry name" value="OmcB-like_DUF11"/>
</dbReference>
<dbReference type="OrthoDB" id="904955at2"/>
<proteinExistence type="predicted"/>
<keyword evidence="3" id="KW-1185">Reference proteome</keyword>
<dbReference type="RefSeq" id="WP_048640332.1">
    <property type="nucleotide sequence ID" value="NZ_CP012040.1"/>
</dbReference>
<dbReference type="NCBIfam" id="TIGR01451">
    <property type="entry name" value="B_ant_repeat"/>
    <property type="match status" value="2"/>
</dbReference>
<dbReference type="PANTHER" id="PTHR34819:SF3">
    <property type="entry name" value="CELL SURFACE PROTEIN"/>
    <property type="match status" value="1"/>
</dbReference>
<gene>
    <name evidence="2" type="ORF">CA2015_0362</name>
</gene>
<dbReference type="Gene3D" id="2.60.40.10">
    <property type="entry name" value="Immunoglobulins"/>
    <property type="match status" value="1"/>
</dbReference>
<dbReference type="Proteomes" id="UP000036520">
    <property type="component" value="Chromosome"/>
</dbReference>
<evidence type="ECO:0000313" key="2">
    <source>
        <dbReference type="EMBL" id="AKP49838.1"/>
    </source>
</evidence>
<dbReference type="PANTHER" id="PTHR34819">
    <property type="entry name" value="LARGE CYSTEINE-RICH PERIPLASMIC PROTEIN OMCB"/>
    <property type="match status" value="1"/>
</dbReference>
<evidence type="ECO:0000313" key="3">
    <source>
        <dbReference type="Proteomes" id="UP000036520"/>
    </source>
</evidence>
<feature type="domain" description="DUF11" evidence="1">
    <location>
        <begin position="1244"/>
        <end position="1361"/>
    </location>
</feature>
<evidence type="ECO:0000259" key="1">
    <source>
        <dbReference type="Pfam" id="PF01345"/>
    </source>
</evidence>
<dbReference type="InterPro" id="IPR051172">
    <property type="entry name" value="Chlamydia_OmcB"/>
</dbReference>
<name>A0A0H4PAP9_9BACT</name>
<dbReference type="Pfam" id="PF01345">
    <property type="entry name" value="DUF11"/>
    <property type="match status" value="2"/>
</dbReference>
<reference evidence="2 3" key="1">
    <citation type="submission" date="2015-07" db="EMBL/GenBank/DDBJ databases">
        <authorList>
            <person name="Kim K.M."/>
        </authorList>
    </citation>
    <scope>NUCLEOTIDE SEQUENCE [LARGE SCALE GENOMIC DNA]</scope>
    <source>
        <strain evidence="2 3">KCTC 12363</strain>
    </source>
</reference>
<feature type="domain" description="DUF11" evidence="1">
    <location>
        <begin position="1132"/>
        <end position="1226"/>
    </location>
</feature>
<dbReference type="STRING" id="320787.CA2015_0362"/>
<dbReference type="KEGG" id="camu:CA2015_0362"/>
<protein>
    <submittedName>
        <fullName evidence="2">Conserved repeat domain protein</fullName>
    </submittedName>
</protein>